<protein>
    <submittedName>
        <fullName evidence="1">Uncharacterized protein</fullName>
    </submittedName>
</protein>
<evidence type="ECO:0000313" key="2">
    <source>
        <dbReference type="Proteomes" id="UP001620645"/>
    </source>
</evidence>
<dbReference type="AlphaFoldDB" id="A0ABD2KKX7"/>
<keyword evidence="2" id="KW-1185">Reference proteome</keyword>
<reference evidence="1 2" key="1">
    <citation type="submission" date="2024-10" db="EMBL/GenBank/DDBJ databases">
        <authorList>
            <person name="Kim D."/>
        </authorList>
    </citation>
    <scope>NUCLEOTIDE SEQUENCE [LARGE SCALE GENOMIC DNA]</scope>
    <source>
        <strain evidence="1">Taebaek</strain>
    </source>
</reference>
<dbReference type="EMBL" id="JBICCN010000013">
    <property type="protein sequence ID" value="KAL3103566.1"/>
    <property type="molecule type" value="Genomic_DNA"/>
</dbReference>
<sequence length="195" mass="22174">MNKTGDEAILTALRVPRYHKTLSLMTVNNEEMQSTILRTLRCCPSTVVNVVARECNSFEQHSHPFGGRLLHRLDSIGGNERRRWHLSAPAEMTRLRQFVKVCKTIETDAISQVCFRLSVPLVQWTVAVQRQQQDEAQSKCRRVFQTVGQCDVRTVRLGQHIPTKLLGDEGSKRSGNVWHGFLSPHLGITQLGQFQ</sequence>
<name>A0ABD2KKX7_HETSC</name>
<accession>A0ABD2KKX7</accession>
<gene>
    <name evidence="1" type="ORF">niasHS_000749</name>
</gene>
<organism evidence="1 2">
    <name type="scientific">Heterodera schachtii</name>
    <name type="common">Sugarbeet cyst nematode worm</name>
    <name type="synonym">Tylenchus schachtii</name>
    <dbReference type="NCBI Taxonomy" id="97005"/>
    <lineage>
        <taxon>Eukaryota</taxon>
        <taxon>Metazoa</taxon>
        <taxon>Ecdysozoa</taxon>
        <taxon>Nematoda</taxon>
        <taxon>Chromadorea</taxon>
        <taxon>Rhabditida</taxon>
        <taxon>Tylenchina</taxon>
        <taxon>Tylenchomorpha</taxon>
        <taxon>Tylenchoidea</taxon>
        <taxon>Heteroderidae</taxon>
        <taxon>Heteroderinae</taxon>
        <taxon>Heterodera</taxon>
    </lineage>
</organism>
<proteinExistence type="predicted"/>
<evidence type="ECO:0000313" key="1">
    <source>
        <dbReference type="EMBL" id="KAL3103566.1"/>
    </source>
</evidence>
<comment type="caution">
    <text evidence="1">The sequence shown here is derived from an EMBL/GenBank/DDBJ whole genome shotgun (WGS) entry which is preliminary data.</text>
</comment>
<dbReference type="Proteomes" id="UP001620645">
    <property type="component" value="Unassembled WGS sequence"/>
</dbReference>